<keyword evidence="3" id="KW-1185">Reference proteome</keyword>
<protein>
    <submittedName>
        <fullName evidence="2">Uncharacterized protein</fullName>
    </submittedName>
</protein>
<dbReference type="RefSeq" id="WP_407592598.1">
    <property type="nucleotide sequence ID" value="NZ_JBHDIY010000002.1"/>
</dbReference>
<evidence type="ECO:0000313" key="3">
    <source>
        <dbReference type="Proteomes" id="UP001627408"/>
    </source>
</evidence>
<comment type="caution">
    <text evidence="2">The sequence shown here is derived from an EMBL/GenBank/DDBJ whole genome shotgun (WGS) entry which is preliminary data.</text>
</comment>
<evidence type="ECO:0000313" key="2">
    <source>
        <dbReference type="EMBL" id="MFL4470753.1"/>
    </source>
</evidence>
<evidence type="ECO:0000256" key="1">
    <source>
        <dbReference type="SAM" id="Phobius"/>
    </source>
</evidence>
<keyword evidence="1" id="KW-1133">Transmembrane helix</keyword>
<feature type="transmembrane region" description="Helical" evidence="1">
    <location>
        <begin position="26"/>
        <end position="46"/>
    </location>
</feature>
<keyword evidence="1" id="KW-0812">Transmembrane</keyword>
<dbReference type="EMBL" id="JBHDIY010000002">
    <property type="protein sequence ID" value="MFL4470753.1"/>
    <property type="molecule type" value="Genomic_DNA"/>
</dbReference>
<proteinExistence type="predicted"/>
<dbReference type="Proteomes" id="UP001627408">
    <property type="component" value="Unassembled WGS sequence"/>
</dbReference>
<gene>
    <name evidence="2" type="ORF">ACERZ8_12990</name>
</gene>
<feature type="transmembrane region" description="Helical" evidence="1">
    <location>
        <begin position="6"/>
        <end position="21"/>
    </location>
</feature>
<sequence>MPEYLTLVLIPVIGYFSWVCARSYGWWGYSIFALALMVVGLAYVFTATEGSVEPGLPLLPVLVMGPSVLLALITGAVGVAKWRGARQGAARHDPDNG</sequence>
<organism evidence="2 3">
    <name type="scientific">Tateyamaria armeniaca</name>
    <dbReference type="NCBI Taxonomy" id="2518930"/>
    <lineage>
        <taxon>Bacteria</taxon>
        <taxon>Pseudomonadati</taxon>
        <taxon>Pseudomonadota</taxon>
        <taxon>Alphaproteobacteria</taxon>
        <taxon>Rhodobacterales</taxon>
        <taxon>Roseobacteraceae</taxon>
        <taxon>Tateyamaria</taxon>
    </lineage>
</organism>
<reference evidence="2 3" key="1">
    <citation type="submission" date="2024-08" db="EMBL/GenBank/DDBJ databases">
        <title>Tateyamaria sp. nov., isolated from marine algae.</title>
        <authorList>
            <person name="Choi B.J."/>
            <person name="Kim J.M."/>
            <person name="Lee J.K."/>
            <person name="Choi D.G."/>
            <person name="Bayburt H."/>
            <person name="Baek J.H."/>
            <person name="Han D.M."/>
            <person name="Jeon C.O."/>
        </authorList>
    </citation>
    <scope>NUCLEOTIDE SEQUENCE [LARGE SCALE GENOMIC DNA]</scope>
    <source>
        <strain evidence="2 3">KMU-156</strain>
    </source>
</reference>
<accession>A0ABW8UUE2</accession>
<feature type="transmembrane region" description="Helical" evidence="1">
    <location>
        <begin position="58"/>
        <end position="80"/>
    </location>
</feature>
<keyword evidence="1" id="KW-0472">Membrane</keyword>
<name>A0ABW8UUE2_9RHOB</name>